<feature type="transmembrane region" description="Helical" evidence="1">
    <location>
        <begin position="74"/>
        <end position="95"/>
    </location>
</feature>
<dbReference type="AlphaFoldDB" id="A0A2M7APT6"/>
<proteinExistence type="predicted"/>
<evidence type="ECO:0008006" key="4">
    <source>
        <dbReference type="Google" id="ProtNLM"/>
    </source>
</evidence>
<evidence type="ECO:0000256" key="1">
    <source>
        <dbReference type="SAM" id="Phobius"/>
    </source>
</evidence>
<dbReference type="EMBL" id="PEWD01000007">
    <property type="protein sequence ID" value="PIU69310.1"/>
    <property type="molecule type" value="Genomic_DNA"/>
</dbReference>
<name>A0A2M7APT6_UNCKA</name>
<organism evidence="2 3">
    <name type="scientific">candidate division WWE3 bacterium CG06_land_8_20_14_3_00_42_16</name>
    <dbReference type="NCBI Taxonomy" id="1975083"/>
    <lineage>
        <taxon>Bacteria</taxon>
        <taxon>Katanobacteria</taxon>
    </lineage>
</organism>
<protein>
    <recommendedName>
        <fullName evidence="4">Zinc-ribbon domain-containing protein</fullName>
    </recommendedName>
</protein>
<keyword evidence="1" id="KW-0812">Transmembrane</keyword>
<reference evidence="3" key="1">
    <citation type="submission" date="2017-09" db="EMBL/GenBank/DDBJ databases">
        <title>Depth-based differentiation of microbial function through sediment-hosted aquifers and enrichment of novel symbionts in the deep terrestrial subsurface.</title>
        <authorList>
            <person name="Probst A.J."/>
            <person name="Ladd B."/>
            <person name="Jarett J.K."/>
            <person name="Geller-Mcgrath D.E."/>
            <person name="Sieber C.M.K."/>
            <person name="Emerson J.B."/>
            <person name="Anantharaman K."/>
            <person name="Thomas B.C."/>
            <person name="Malmstrom R."/>
            <person name="Stieglmeier M."/>
            <person name="Klingl A."/>
            <person name="Woyke T."/>
            <person name="Ryan C.M."/>
            <person name="Banfield J.F."/>
        </authorList>
    </citation>
    <scope>NUCLEOTIDE SEQUENCE [LARGE SCALE GENOMIC DNA]</scope>
</reference>
<comment type="caution">
    <text evidence="2">The sequence shown here is derived from an EMBL/GenBank/DDBJ whole genome shotgun (WGS) entry which is preliminary data.</text>
</comment>
<feature type="transmembrane region" description="Helical" evidence="1">
    <location>
        <begin position="41"/>
        <end position="62"/>
    </location>
</feature>
<evidence type="ECO:0000313" key="3">
    <source>
        <dbReference type="Proteomes" id="UP000229916"/>
    </source>
</evidence>
<gene>
    <name evidence="2" type="ORF">COS81_00435</name>
</gene>
<sequence>MEVPLACPRCHTVVNPDDYFCANCGEKLKKPQFSLSHWKVITIYLVSFLLPPSGLYFGLKYLRQNDEKLKKVGKLAIVLTGVSLAITIIMTVLSIRLASEIIKSTTQDYLFNF</sequence>
<keyword evidence="1" id="KW-0472">Membrane</keyword>
<keyword evidence="1" id="KW-1133">Transmembrane helix</keyword>
<evidence type="ECO:0000313" key="2">
    <source>
        <dbReference type="EMBL" id="PIU69310.1"/>
    </source>
</evidence>
<dbReference type="Proteomes" id="UP000229916">
    <property type="component" value="Unassembled WGS sequence"/>
</dbReference>
<accession>A0A2M7APT6</accession>